<dbReference type="InterPro" id="IPR001753">
    <property type="entry name" value="Enoyl-CoA_hydra/iso"/>
</dbReference>
<dbReference type="Pfam" id="PF00378">
    <property type="entry name" value="ECH_1"/>
    <property type="match status" value="1"/>
</dbReference>
<dbReference type="Gene3D" id="1.10.12.10">
    <property type="entry name" value="Lyase 2-enoyl-coa Hydratase, Chain A, domain 2"/>
    <property type="match status" value="1"/>
</dbReference>
<dbReference type="AlphaFoldDB" id="A0A7V8NU96"/>
<proteinExistence type="inferred from homology"/>
<dbReference type="Gene3D" id="3.90.226.10">
    <property type="entry name" value="2-enoyl-CoA Hydratase, Chain A, domain 1"/>
    <property type="match status" value="1"/>
</dbReference>
<dbReference type="Proteomes" id="UP000567293">
    <property type="component" value="Unassembled WGS sequence"/>
</dbReference>
<dbReference type="PANTHER" id="PTHR11941">
    <property type="entry name" value="ENOYL-COA HYDRATASE-RELATED"/>
    <property type="match status" value="1"/>
</dbReference>
<keyword evidence="2" id="KW-0456">Lyase</keyword>
<dbReference type="GO" id="GO:0016829">
    <property type="term" value="F:lyase activity"/>
    <property type="evidence" value="ECO:0007669"/>
    <property type="project" value="UniProtKB-KW"/>
</dbReference>
<evidence type="ECO:0000313" key="4">
    <source>
        <dbReference type="Proteomes" id="UP000567293"/>
    </source>
</evidence>
<organism evidence="3 4">
    <name type="scientific">Candidatus Acidiferrum panamense</name>
    <dbReference type="NCBI Taxonomy" id="2741543"/>
    <lineage>
        <taxon>Bacteria</taxon>
        <taxon>Pseudomonadati</taxon>
        <taxon>Acidobacteriota</taxon>
        <taxon>Terriglobia</taxon>
        <taxon>Candidatus Acidiferrales</taxon>
        <taxon>Candidatus Acidiferrum</taxon>
    </lineage>
</organism>
<accession>A0A7V8NU96</accession>
<comment type="caution">
    <text evidence="3">The sequence shown here is derived from an EMBL/GenBank/DDBJ whole genome shotgun (WGS) entry which is preliminary data.</text>
</comment>
<dbReference type="GO" id="GO:0006635">
    <property type="term" value="P:fatty acid beta-oxidation"/>
    <property type="evidence" value="ECO:0007669"/>
    <property type="project" value="TreeGrafter"/>
</dbReference>
<dbReference type="PANTHER" id="PTHR11941:SF54">
    <property type="entry name" value="ENOYL-COA HYDRATASE, MITOCHONDRIAL"/>
    <property type="match status" value="1"/>
</dbReference>
<name>A0A7V8NU96_9BACT</name>
<evidence type="ECO:0000256" key="2">
    <source>
        <dbReference type="ARBA" id="ARBA00023239"/>
    </source>
</evidence>
<reference evidence="3" key="1">
    <citation type="submission" date="2020-06" db="EMBL/GenBank/DDBJ databases">
        <title>Legume-microbial interactions unlock mineral nutrients during tropical forest succession.</title>
        <authorList>
            <person name="Epihov D.Z."/>
        </authorList>
    </citation>
    <scope>NUCLEOTIDE SEQUENCE [LARGE SCALE GENOMIC DNA]</scope>
    <source>
        <strain evidence="3">Pan2503</strain>
    </source>
</reference>
<protein>
    <submittedName>
        <fullName evidence="3">Enoyl-CoA hydratase/isomerase family protein</fullName>
    </submittedName>
</protein>
<dbReference type="CDD" id="cd06558">
    <property type="entry name" value="crotonase-like"/>
    <property type="match status" value="1"/>
</dbReference>
<dbReference type="GO" id="GO:0016853">
    <property type="term" value="F:isomerase activity"/>
    <property type="evidence" value="ECO:0007669"/>
    <property type="project" value="UniProtKB-KW"/>
</dbReference>
<dbReference type="SUPFAM" id="SSF52096">
    <property type="entry name" value="ClpP/crotonase"/>
    <property type="match status" value="1"/>
</dbReference>
<dbReference type="InterPro" id="IPR029045">
    <property type="entry name" value="ClpP/crotonase-like_dom_sf"/>
</dbReference>
<sequence length="272" mass="29633">MIEPVNQEFSTAAKRTPEEFKFVKLRCDGGVARMTLNRPEHNLLNEAMLREMADGIDYAGERGDIKLIVLDSACKVFCGGIDIGEYTSQRVFQMLDAFHATFAGMLELGKPVICVVNGPAIGGGAELAAFGDLVVATPKARFAQPEISIGVFPPLASTILPFLVGPKTALELVLTGEPVTAERALELGMVNRLVPEAQLEKTVADLVNRINSHSGPVLTMAKKAILGGMGMSLRDGLKHSMNIFLNELYRLEDSQEGLRALVEKRKPNWKNR</sequence>
<dbReference type="EMBL" id="JACDQQ010002030">
    <property type="protein sequence ID" value="MBA0087492.1"/>
    <property type="molecule type" value="Genomic_DNA"/>
</dbReference>
<comment type="similarity">
    <text evidence="1">Belongs to the enoyl-CoA hydratase/isomerase family.</text>
</comment>
<evidence type="ECO:0000313" key="3">
    <source>
        <dbReference type="EMBL" id="MBA0087492.1"/>
    </source>
</evidence>
<gene>
    <name evidence="3" type="ORF">HRJ53_21105</name>
</gene>
<dbReference type="InterPro" id="IPR014748">
    <property type="entry name" value="Enoyl-CoA_hydra_C"/>
</dbReference>
<keyword evidence="4" id="KW-1185">Reference proteome</keyword>
<evidence type="ECO:0000256" key="1">
    <source>
        <dbReference type="ARBA" id="ARBA00005254"/>
    </source>
</evidence>